<reference evidence="2" key="1">
    <citation type="journal article" date="2019" name="Int. J. Syst. Evol. Microbiol.">
        <title>The Global Catalogue of Microorganisms (GCM) 10K type strain sequencing project: providing services to taxonomists for standard genome sequencing and annotation.</title>
        <authorList>
            <consortium name="The Broad Institute Genomics Platform"/>
            <consortium name="The Broad Institute Genome Sequencing Center for Infectious Disease"/>
            <person name="Wu L."/>
            <person name="Ma J."/>
        </authorList>
    </citation>
    <scope>NUCLEOTIDE SEQUENCE [LARGE SCALE GENOMIC DNA]</scope>
    <source>
        <strain evidence="2">JCM 17927</strain>
    </source>
</reference>
<comment type="caution">
    <text evidence="1">The sequence shown here is derived from an EMBL/GenBank/DDBJ whole genome shotgun (WGS) entry which is preliminary data.</text>
</comment>
<proteinExistence type="predicted"/>
<dbReference type="EMBL" id="BAABHD010000022">
    <property type="protein sequence ID" value="GAA4453210.1"/>
    <property type="molecule type" value="Genomic_DNA"/>
</dbReference>
<accession>A0ABP8MN69</accession>
<gene>
    <name evidence="1" type="ORF">GCM10023189_17960</name>
</gene>
<evidence type="ECO:0008006" key="3">
    <source>
        <dbReference type="Google" id="ProtNLM"/>
    </source>
</evidence>
<protein>
    <recommendedName>
        <fullName evidence="3">Outer membrane protein beta-barrel domain-containing protein</fullName>
    </recommendedName>
</protein>
<dbReference type="Proteomes" id="UP001501175">
    <property type="component" value="Unassembled WGS sequence"/>
</dbReference>
<dbReference type="RefSeq" id="WP_345242684.1">
    <property type="nucleotide sequence ID" value="NZ_BAABHD010000022.1"/>
</dbReference>
<sequence length="150" mass="16564">MKKTVSVLTVLLFFVTFSGFGQASVAYYPFNSLFSVSTNPNRQLWLDARVQTNTLFGSLSTTLAPMVTISRQKSAAYYAGAGIRFNALNTLVNEQVLEGYSLHAGVRIAPIASIPNLRVAFEMSPFARRNFKSGILYSYLGVVYQFGPKE</sequence>
<keyword evidence="2" id="KW-1185">Reference proteome</keyword>
<evidence type="ECO:0000313" key="1">
    <source>
        <dbReference type="EMBL" id="GAA4453210.1"/>
    </source>
</evidence>
<evidence type="ECO:0000313" key="2">
    <source>
        <dbReference type="Proteomes" id="UP001501175"/>
    </source>
</evidence>
<organism evidence="1 2">
    <name type="scientific">Nibrella saemangeumensis</name>
    <dbReference type="NCBI Taxonomy" id="1084526"/>
    <lineage>
        <taxon>Bacteria</taxon>
        <taxon>Pseudomonadati</taxon>
        <taxon>Bacteroidota</taxon>
        <taxon>Cytophagia</taxon>
        <taxon>Cytophagales</taxon>
        <taxon>Spirosomataceae</taxon>
        <taxon>Nibrella</taxon>
    </lineage>
</organism>
<name>A0ABP8MN69_9BACT</name>